<feature type="domain" description="Spore germination GerAC-like C-terminal" evidence="10">
    <location>
        <begin position="230"/>
        <end position="394"/>
    </location>
</feature>
<comment type="subcellular location">
    <subcellularLocation>
        <location evidence="1">Membrane</location>
        <topology evidence="1">Lipid-anchor</topology>
    </subcellularLocation>
</comment>
<reference evidence="13" key="2">
    <citation type="submission" date="2015-03" db="EMBL/GenBank/DDBJ databases">
        <title>Genome sequence of Paenibacillus beijingensis strain DSM 24997T.</title>
        <authorList>
            <person name="Kwak Y."/>
            <person name="Shin J.-H."/>
        </authorList>
    </citation>
    <scope>NUCLEOTIDE SEQUENCE [LARGE SCALE GENOMIC DNA]</scope>
    <source>
        <strain evidence="13">DSM 24997</strain>
    </source>
</reference>
<organism evidence="12 13">
    <name type="scientific">Paenibacillus beijingensis</name>
    <dbReference type="NCBI Taxonomy" id="1126833"/>
    <lineage>
        <taxon>Bacteria</taxon>
        <taxon>Bacillati</taxon>
        <taxon>Bacillota</taxon>
        <taxon>Bacilli</taxon>
        <taxon>Bacillales</taxon>
        <taxon>Paenibacillaceae</taxon>
        <taxon>Paenibacillus</taxon>
    </lineage>
</organism>
<evidence type="ECO:0000256" key="7">
    <source>
        <dbReference type="ARBA" id="ARBA00023288"/>
    </source>
</evidence>
<dbReference type="GO" id="GO:0016020">
    <property type="term" value="C:membrane"/>
    <property type="evidence" value="ECO:0007669"/>
    <property type="project" value="UniProtKB-SubCell"/>
</dbReference>
<dbReference type="Proteomes" id="UP000032633">
    <property type="component" value="Chromosome"/>
</dbReference>
<dbReference type="STRING" id="1126833.VN24_08300"/>
<feature type="signal peptide" evidence="9">
    <location>
        <begin position="1"/>
        <end position="26"/>
    </location>
</feature>
<accession>A0A0D5NI21</accession>
<dbReference type="InterPro" id="IPR008844">
    <property type="entry name" value="Spore_GerAC-like"/>
</dbReference>
<dbReference type="Pfam" id="PF05504">
    <property type="entry name" value="Spore_GerAC"/>
    <property type="match status" value="1"/>
</dbReference>
<evidence type="ECO:0000256" key="6">
    <source>
        <dbReference type="ARBA" id="ARBA00023139"/>
    </source>
</evidence>
<dbReference type="NCBIfam" id="TIGR02887">
    <property type="entry name" value="spore_ger_x_C"/>
    <property type="match status" value="1"/>
</dbReference>
<evidence type="ECO:0000256" key="4">
    <source>
        <dbReference type="ARBA" id="ARBA00022729"/>
    </source>
</evidence>
<dbReference type="InterPro" id="IPR057336">
    <property type="entry name" value="GerAC_N"/>
</dbReference>
<evidence type="ECO:0000259" key="10">
    <source>
        <dbReference type="Pfam" id="PF05504"/>
    </source>
</evidence>
<keyword evidence="4 9" id="KW-0732">Signal</keyword>
<dbReference type="PANTHER" id="PTHR35789">
    <property type="entry name" value="SPORE GERMINATION PROTEIN B3"/>
    <property type="match status" value="1"/>
</dbReference>
<evidence type="ECO:0000256" key="9">
    <source>
        <dbReference type="SAM" id="SignalP"/>
    </source>
</evidence>
<protein>
    <submittedName>
        <fullName evidence="12">Uncharacterized protein</fullName>
    </submittedName>
</protein>
<sequence length="410" mass="45610">MRMKRNKMLLIVVCLGLMQLSGCWNSRELNTLAIVSALGIDQGAGDNQYRLSFQVINPSTVSSGQTGGTGGNRAPVTIVTETGNSLFEIIRKASVKAPRRLFFAHTRIIVFGEAAARRGVKQQLDYLTRNNEMRLTPQLFIARGTSAESILRTVTPIEKIPANTVRGEIKMAERTWSEVAKTDIDDAIESFQGEGSEPTIPGIETIGDSKNSDKIDSAQQTDPKSNTALKGLAMFKEGKMVRWLDGPDARGTLWLKNKIRATAVALDCERIKNGLAVEIIRSKTKLKADIKHGQPSFQIDVEVMSHVREVQCQLDISDPKVLEQLNTRLEDKIKAELHAALNAALEQKSDIFGFGELIGRKYPKQWATMKNDWDDRFAKSEFNIHVTVSTRESGMQIQPFLLPEKNNSRS</sequence>
<evidence type="ECO:0000256" key="8">
    <source>
        <dbReference type="SAM" id="MobiDB-lite"/>
    </source>
</evidence>
<keyword evidence="5" id="KW-0472">Membrane</keyword>
<dbReference type="InterPro" id="IPR038501">
    <property type="entry name" value="Spore_GerAC_C_sf"/>
</dbReference>
<dbReference type="GO" id="GO:0009847">
    <property type="term" value="P:spore germination"/>
    <property type="evidence" value="ECO:0007669"/>
    <property type="project" value="InterPro"/>
</dbReference>
<evidence type="ECO:0000256" key="5">
    <source>
        <dbReference type="ARBA" id="ARBA00023136"/>
    </source>
</evidence>
<keyword evidence="3" id="KW-0309">Germination</keyword>
<keyword evidence="6" id="KW-0564">Palmitate</keyword>
<keyword evidence="7" id="KW-0449">Lipoprotein</keyword>
<dbReference type="PANTHER" id="PTHR35789:SF1">
    <property type="entry name" value="SPORE GERMINATION PROTEIN B3"/>
    <property type="match status" value="1"/>
</dbReference>
<evidence type="ECO:0000313" key="12">
    <source>
        <dbReference type="EMBL" id="AJY74573.1"/>
    </source>
</evidence>
<feature type="chain" id="PRO_5039186420" evidence="9">
    <location>
        <begin position="27"/>
        <end position="410"/>
    </location>
</feature>
<reference evidence="12 13" key="1">
    <citation type="journal article" date="2015" name="J. Biotechnol.">
        <title>Complete genome sequence of Paenibacillus beijingensis 7188(T) (=DSM 24997(T)), a novel rhizobacterium from jujube garden soil.</title>
        <authorList>
            <person name="Kwak Y."/>
            <person name="Shin J.H."/>
        </authorList>
    </citation>
    <scope>NUCLEOTIDE SEQUENCE [LARGE SCALE GENOMIC DNA]</scope>
    <source>
        <strain evidence="12 13">DSM 24997</strain>
    </source>
</reference>
<dbReference type="Gene3D" id="3.30.300.210">
    <property type="entry name" value="Nutrient germinant receptor protein C, domain 3"/>
    <property type="match status" value="1"/>
</dbReference>
<feature type="region of interest" description="Disordered" evidence="8">
    <location>
        <begin position="191"/>
        <end position="224"/>
    </location>
</feature>
<proteinExistence type="inferred from homology"/>
<dbReference type="HOGENOM" id="CLU_051140_0_0_9"/>
<evidence type="ECO:0000256" key="1">
    <source>
        <dbReference type="ARBA" id="ARBA00004635"/>
    </source>
</evidence>
<dbReference type="Gene3D" id="6.20.190.10">
    <property type="entry name" value="Nutrient germinant receptor protein C, domain 1"/>
    <property type="match status" value="1"/>
</dbReference>
<evidence type="ECO:0000313" key="13">
    <source>
        <dbReference type="Proteomes" id="UP000032633"/>
    </source>
</evidence>
<dbReference type="EMBL" id="CP011058">
    <property type="protein sequence ID" value="AJY74573.1"/>
    <property type="molecule type" value="Genomic_DNA"/>
</dbReference>
<dbReference type="Pfam" id="PF25198">
    <property type="entry name" value="Spore_GerAC_N"/>
    <property type="match status" value="1"/>
</dbReference>
<feature type="domain" description="Spore germination protein N-terminal" evidence="11">
    <location>
        <begin position="25"/>
        <end position="204"/>
    </location>
</feature>
<dbReference type="InterPro" id="IPR046953">
    <property type="entry name" value="Spore_GerAC-like_C"/>
</dbReference>
<comment type="similarity">
    <text evidence="2">Belongs to the GerABKC lipoprotein family.</text>
</comment>
<evidence type="ECO:0000256" key="2">
    <source>
        <dbReference type="ARBA" id="ARBA00007886"/>
    </source>
</evidence>
<dbReference type="KEGG" id="pbj:VN24_08300"/>
<gene>
    <name evidence="12" type="ORF">VN24_08300</name>
</gene>
<keyword evidence="13" id="KW-1185">Reference proteome</keyword>
<evidence type="ECO:0000256" key="3">
    <source>
        <dbReference type="ARBA" id="ARBA00022544"/>
    </source>
</evidence>
<dbReference type="PATRIC" id="fig|1126833.4.peg.1831"/>
<name>A0A0D5NI21_9BACL</name>
<evidence type="ECO:0000259" key="11">
    <source>
        <dbReference type="Pfam" id="PF25198"/>
    </source>
</evidence>
<dbReference type="AlphaFoldDB" id="A0A0D5NI21"/>